<evidence type="ECO:0000256" key="4">
    <source>
        <dbReference type="ARBA" id="ARBA00022801"/>
    </source>
</evidence>
<dbReference type="EC" id="3.1.-.-" evidence="6"/>
<dbReference type="RefSeq" id="WP_166323956.1">
    <property type="nucleotide sequence ID" value="NZ_CP049934.1"/>
</dbReference>
<dbReference type="Gene3D" id="3.40.50.1010">
    <property type="entry name" value="5'-nuclease"/>
    <property type="match status" value="1"/>
</dbReference>
<organism evidence="8 9">
    <name type="scientific">Leucobacter insecticola</name>
    <dbReference type="NCBI Taxonomy" id="2714934"/>
    <lineage>
        <taxon>Bacteria</taxon>
        <taxon>Bacillati</taxon>
        <taxon>Actinomycetota</taxon>
        <taxon>Actinomycetes</taxon>
        <taxon>Micrococcales</taxon>
        <taxon>Microbacteriaceae</taxon>
        <taxon>Leucobacter</taxon>
    </lineage>
</organism>
<evidence type="ECO:0000313" key="8">
    <source>
        <dbReference type="EMBL" id="QIM16683.1"/>
    </source>
</evidence>
<dbReference type="Proteomes" id="UP000501387">
    <property type="component" value="Chromosome"/>
</dbReference>
<dbReference type="InterPro" id="IPR022907">
    <property type="entry name" value="VapC_family"/>
</dbReference>
<dbReference type="InterPro" id="IPR002716">
    <property type="entry name" value="PIN_dom"/>
</dbReference>
<keyword evidence="3 6" id="KW-0479">Metal-binding</keyword>
<feature type="domain" description="PIN" evidence="7">
    <location>
        <begin position="2"/>
        <end position="121"/>
    </location>
</feature>
<dbReference type="CDD" id="cd09873">
    <property type="entry name" value="PIN_Pae0151-like"/>
    <property type="match status" value="1"/>
</dbReference>
<dbReference type="KEGG" id="lins:G7067_10130"/>
<dbReference type="GO" id="GO:0000287">
    <property type="term" value="F:magnesium ion binding"/>
    <property type="evidence" value="ECO:0007669"/>
    <property type="project" value="UniProtKB-UniRule"/>
</dbReference>
<feature type="binding site" evidence="6">
    <location>
        <position position="5"/>
    </location>
    <ligand>
        <name>Mg(2+)</name>
        <dbReference type="ChEBI" id="CHEBI:18420"/>
    </ligand>
</feature>
<protein>
    <recommendedName>
        <fullName evidence="6">Ribonuclease VapC</fullName>
        <shortName evidence="6">RNase VapC</shortName>
        <ecNumber evidence="6">3.1.-.-</ecNumber>
    </recommendedName>
    <alternativeName>
        <fullName evidence="6">Toxin VapC</fullName>
    </alternativeName>
</protein>
<evidence type="ECO:0000256" key="5">
    <source>
        <dbReference type="ARBA" id="ARBA00022842"/>
    </source>
</evidence>
<keyword evidence="1 6" id="KW-1277">Toxin-antitoxin system</keyword>
<dbReference type="InterPro" id="IPR051619">
    <property type="entry name" value="TypeII_TA_RNase_PINc/VapC"/>
</dbReference>
<dbReference type="AlphaFoldDB" id="A0A6G8FK56"/>
<comment type="cofactor">
    <cofactor evidence="6">
        <name>Mg(2+)</name>
        <dbReference type="ChEBI" id="CHEBI:18420"/>
    </cofactor>
</comment>
<feature type="binding site" evidence="6">
    <location>
        <position position="96"/>
    </location>
    <ligand>
        <name>Mg(2+)</name>
        <dbReference type="ChEBI" id="CHEBI:18420"/>
    </ligand>
</feature>
<dbReference type="PANTHER" id="PTHR35901">
    <property type="entry name" value="RIBONUCLEASE VAPC3"/>
    <property type="match status" value="1"/>
</dbReference>
<dbReference type="Pfam" id="PF01850">
    <property type="entry name" value="PIN"/>
    <property type="match status" value="1"/>
</dbReference>
<keyword evidence="4 6" id="KW-0378">Hydrolase</keyword>
<keyword evidence="5 6" id="KW-0460">Magnesium</keyword>
<dbReference type="SUPFAM" id="SSF88723">
    <property type="entry name" value="PIN domain-like"/>
    <property type="match status" value="1"/>
</dbReference>
<sequence length="131" mass="14314">MIVLDASAAIELILGLPLSEQVRNRLVQGNWHVAAPQLLVVEVLQVLRRRVLAGSTSHSDADEALDLLDDLGIHYFDHQSLVGRVWQLRDNCSAYDASYVALAEALDAELLTLDARLAQAPGLVCGFQLID</sequence>
<keyword evidence="9" id="KW-1185">Reference proteome</keyword>
<dbReference type="InterPro" id="IPR029060">
    <property type="entry name" value="PIN-like_dom_sf"/>
</dbReference>
<dbReference type="GO" id="GO:0004540">
    <property type="term" value="F:RNA nuclease activity"/>
    <property type="evidence" value="ECO:0007669"/>
    <property type="project" value="InterPro"/>
</dbReference>
<dbReference type="HAMAP" id="MF_00265">
    <property type="entry name" value="VapC_Nob1"/>
    <property type="match status" value="1"/>
</dbReference>
<evidence type="ECO:0000259" key="7">
    <source>
        <dbReference type="Pfam" id="PF01850"/>
    </source>
</evidence>
<gene>
    <name evidence="6" type="primary">vapC</name>
    <name evidence="8" type="ORF">G7067_10130</name>
</gene>
<dbReference type="EMBL" id="CP049934">
    <property type="protein sequence ID" value="QIM16683.1"/>
    <property type="molecule type" value="Genomic_DNA"/>
</dbReference>
<proteinExistence type="inferred from homology"/>
<accession>A0A6G8FK56</accession>
<keyword evidence="6" id="KW-0800">Toxin</keyword>
<evidence type="ECO:0000256" key="2">
    <source>
        <dbReference type="ARBA" id="ARBA00022722"/>
    </source>
</evidence>
<evidence type="ECO:0000313" key="9">
    <source>
        <dbReference type="Proteomes" id="UP000501387"/>
    </source>
</evidence>
<keyword evidence="2 6" id="KW-0540">Nuclease</keyword>
<dbReference type="GO" id="GO:0090729">
    <property type="term" value="F:toxin activity"/>
    <property type="evidence" value="ECO:0007669"/>
    <property type="project" value="UniProtKB-KW"/>
</dbReference>
<evidence type="ECO:0000256" key="1">
    <source>
        <dbReference type="ARBA" id="ARBA00022649"/>
    </source>
</evidence>
<comment type="similarity">
    <text evidence="6">Belongs to the PINc/VapC protein family.</text>
</comment>
<name>A0A6G8FK56_9MICO</name>
<dbReference type="PANTHER" id="PTHR35901:SF1">
    <property type="entry name" value="EXONUCLEASE VAPC9"/>
    <property type="match status" value="1"/>
</dbReference>
<dbReference type="GO" id="GO:0016787">
    <property type="term" value="F:hydrolase activity"/>
    <property type="evidence" value="ECO:0007669"/>
    <property type="project" value="UniProtKB-KW"/>
</dbReference>
<evidence type="ECO:0000256" key="6">
    <source>
        <dbReference type="HAMAP-Rule" id="MF_00265"/>
    </source>
</evidence>
<comment type="function">
    <text evidence="6">Toxic component of a toxin-antitoxin (TA) system. An RNase.</text>
</comment>
<evidence type="ECO:0000256" key="3">
    <source>
        <dbReference type="ARBA" id="ARBA00022723"/>
    </source>
</evidence>
<reference evidence="8 9" key="1">
    <citation type="submission" date="2020-03" db="EMBL/GenBank/DDBJ databases">
        <title>Leucobacter sp. nov., isolated from beetles.</title>
        <authorList>
            <person name="Hyun D.-W."/>
            <person name="Bae J.-W."/>
        </authorList>
    </citation>
    <scope>NUCLEOTIDE SEQUENCE [LARGE SCALE GENOMIC DNA]</scope>
    <source>
        <strain evidence="8 9">HDW9B</strain>
    </source>
</reference>
<dbReference type="InterPro" id="IPR044153">
    <property type="entry name" value="PIN_Pae0151-like"/>
</dbReference>